<dbReference type="GO" id="GO:0009245">
    <property type="term" value="P:lipid A biosynthetic process"/>
    <property type="evidence" value="ECO:0007669"/>
    <property type="project" value="UniProtKB-UniRule"/>
</dbReference>
<evidence type="ECO:0000256" key="7">
    <source>
        <dbReference type="ARBA" id="ARBA00022679"/>
    </source>
</evidence>
<evidence type="ECO:0000256" key="10">
    <source>
        <dbReference type="NCBIfam" id="TIGR00215"/>
    </source>
</evidence>
<dbReference type="GO" id="GO:0008915">
    <property type="term" value="F:lipid-A-disaccharide synthase activity"/>
    <property type="evidence" value="ECO:0007669"/>
    <property type="project" value="UniProtKB-UniRule"/>
</dbReference>
<gene>
    <name evidence="11" type="primary">lpxB</name>
    <name evidence="11" type="ORF">HY912_08820</name>
</gene>
<dbReference type="SUPFAM" id="SSF53756">
    <property type="entry name" value="UDP-Glycosyltransferase/glycogen phosphorylase"/>
    <property type="match status" value="1"/>
</dbReference>
<keyword evidence="7 11" id="KW-0808">Transferase</keyword>
<dbReference type="InterPro" id="IPR003835">
    <property type="entry name" value="Glyco_trans_19"/>
</dbReference>
<dbReference type="Proteomes" id="UP000807825">
    <property type="component" value="Unassembled WGS sequence"/>
</dbReference>
<evidence type="ECO:0000256" key="6">
    <source>
        <dbReference type="ARBA" id="ARBA00022676"/>
    </source>
</evidence>
<dbReference type="GO" id="GO:0005543">
    <property type="term" value="F:phospholipid binding"/>
    <property type="evidence" value="ECO:0007669"/>
    <property type="project" value="TreeGrafter"/>
</dbReference>
<dbReference type="PANTHER" id="PTHR30372">
    <property type="entry name" value="LIPID-A-DISACCHARIDE SYNTHASE"/>
    <property type="match status" value="1"/>
</dbReference>
<comment type="function">
    <text evidence="1">Condensation of UDP-2,3-diacylglucosamine and 2,3-diacylglucosamine-1-phosphate to form lipid A disaccharide, a precursor of lipid A, a phosphorylated glycolipid that anchors the lipopolysaccharide to the outer membrane of the cell.</text>
</comment>
<proteinExistence type="predicted"/>
<keyword evidence="8" id="KW-0443">Lipid metabolism</keyword>
<dbReference type="Pfam" id="PF02684">
    <property type="entry name" value="LpxB"/>
    <property type="match status" value="1"/>
</dbReference>
<organism evidence="11 12">
    <name type="scientific">Desulfomonile tiedjei</name>
    <dbReference type="NCBI Taxonomy" id="2358"/>
    <lineage>
        <taxon>Bacteria</taxon>
        <taxon>Pseudomonadati</taxon>
        <taxon>Thermodesulfobacteriota</taxon>
        <taxon>Desulfomonilia</taxon>
        <taxon>Desulfomonilales</taxon>
        <taxon>Desulfomonilaceae</taxon>
        <taxon>Desulfomonile</taxon>
    </lineage>
</organism>
<keyword evidence="4" id="KW-0444">Lipid biosynthesis</keyword>
<evidence type="ECO:0000256" key="8">
    <source>
        <dbReference type="ARBA" id="ARBA00023098"/>
    </source>
</evidence>
<evidence type="ECO:0000256" key="3">
    <source>
        <dbReference type="ARBA" id="ARBA00020902"/>
    </source>
</evidence>
<accession>A0A9D6Z052</accession>
<protein>
    <recommendedName>
        <fullName evidence="3 10">Lipid-A-disaccharide synthase</fullName>
        <ecNumber evidence="2 10">2.4.1.182</ecNumber>
    </recommendedName>
</protein>
<dbReference type="EMBL" id="JACRDE010000237">
    <property type="protein sequence ID" value="MBI5249583.1"/>
    <property type="molecule type" value="Genomic_DNA"/>
</dbReference>
<dbReference type="AlphaFoldDB" id="A0A9D6Z052"/>
<keyword evidence="5" id="KW-0441">Lipid A biosynthesis</keyword>
<dbReference type="EC" id="2.4.1.182" evidence="2 10"/>
<dbReference type="GO" id="GO:0016020">
    <property type="term" value="C:membrane"/>
    <property type="evidence" value="ECO:0007669"/>
    <property type="project" value="GOC"/>
</dbReference>
<name>A0A9D6Z052_9BACT</name>
<evidence type="ECO:0000313" key="12">
    <source>
        <dbReference type="Proteomes" id="UP000807825"/>
    </source>
</evidence>
<evidence type="ECO:0000313" key="11">
    <source>
        <dbReference type="EMBL" id="MBI5249583.1"/>
    </source>
</evidence>
<dbReference type="PANTHER" id="PTHR30372:SF4">
    <property type="entry name" value="LIPID-A-DISACCHARIDE SYNTHASE, MITOCHONDRIAL-RELATED"/>
    <property type="match status" value="1"/>
</dbReference>
<evidence type="ECO:0000256" key="9">
    <source>
        <dbReference type="ARBA" id="ARBA00048975"/>
    </source>
</evidence>
<evidence type="ECO:0000256" key="2">
    <source>
        <dbReference type="ARBA" id="ARBA00012687"/>
    </source>
</evidence>
<comment type="catalytic activity">
    <reaction evidence="9">
        <text>a lipid X + a UDP-2-N,3-O-bis[(3R)-3-hydroxyacyl]-alpha-D-glucosamine = a lipid A disaccharide + UDP + H(+)</text>
        <dbReference type="Rhea" id="RHEA:67828"/>
        <dbReference type="ChEBI" id="CHEBI:15378"/>
        <dbReference type="ChEBI" id="CHEBI:58223"/>
        <dbReference type="ChEBI" id="CHEBI:137748"/>
        <dbReference type="ChEBI" id="CHEBI:176338"/>
        <dbReference type="ChEBI" id="CHEBI:176343"/>
        <dbReference type="EC" id="2.4.1.182"/>
    </reaction>
</comment>
<sequence>MSSTQSILLMAGEASGDYHAAALVRDIKSIRPQVRVVGIGGDKLAAAGMELLHHYRDINTIGLSEGLGKVRNIIHAYGTMKRELRSGEHSLFVPVDFPDINIRLCGLAKKAGVPVYYYISPQVWAWRRGRIRKIAERVDRMMTIFPFEEKLYREAGVKADFVGHTMVRDLPDVIDRSAAKIGLGLEPSRNTVALVPGSRQAEIRRMLPRMCEAAAIFLGEFPDTLFVLPLAGPHLAGIVREILSQYAVPVEIHKAEASVLMAASDCGLVTSGTATLQAALAGMPHAVVYALDGLTWLIASKVLKPLVMDSDVHVAIANVLAINDEKDGRGPIKLMMEAGHRIDCQECGRPLFVPELLQNQATPAKMAKWLLTFRSDDSLRETMERGFSWMRQSLKSSQSGRTAADIILEFIAGK</sequence>
<evidence type="ECO:0000256" key="1">
    <source>
        <dbReference type="ARBA" id="ARBA00002056"/>
    </source>
</evidence>
<reference evidence="11" key="1">
    <citation type="submission" date="2020-07" db="EMBL/GenBank/DDBJ databases">
        <title>Huge and variable diversity of episymbiotic CPR bacteria and DPANN archaea in groundwater ecosystems.</title>
        <authorList>
            <person name="He C.Y."/>
            <person name="Keren R."/>
            <person name="Whittaker M."/>
            <person name="Farag I.F."/>
            <person name="Doudna J."/>
            <person name="Cate J.H.D."/>
            <person name="Banfield J.F."/>
        </authorList>
    </citation>
    <scope>NUCLEOTIDE SEQUENCE</scope>
    <source>
        <strain evidence="11">NC_groundwater_1664_Pr3_B-0.1um_52_9</strain>
    </source>
</reference>
<evidence type="ECO:0000256" key="4">
    <source>
        <dbReference type="ARBA" id="ARBA00022516"/>
    </source>
</evidence>
<comment type="caution">
    <text evidence="11">The sequence shown here is derived from an EMBL/GenBank/DDBJ whole genome shotgun (WGS) entry which is preliminary data.</text>
</comment>
<evidence type="ECO:0000256" key="5">
    <source>
        <dbReference type="ARBA" id="ARBA00022556"/>
    </source>
</evidence>
<keyword evidence="6 11" id="KW-0328">Glycosyltransferase</keyword>
<dbReference type="NCBIfam" id="TIGR00215">
    <property type="entry name" value="lpxB"/>
    <property type="match status" value="1"/>
</dbReference>